<dbReference type="GeneID" id="36622952"/>
<dbReference type="EMBL" id="KZ679677">
    <property type="protein sequence ID" value="PTB57251.1"/>
    <property type="molecule type" value="Genomic_DNA"/>
</dbReference>
<protein>
    <submittedName>
        <fullName evidence="2">Uncharacterized protein</fullName>
    </submittedName>
</protein>
<dbReference type="RefSeq" id="XP_024776928.1">
    <property type="nucleotide sequence ID" value="XM_024914386.1"/>
</dbReference>
<reference evidence="2 3" key="1">
    <citation type="submission" date="2016-07" db="EMBL/GenBank/DDBJ databases">
        <title>Multiple horizontal gene transfer events from other fungi enriched the ability of initially mycotrophic Trichoderma (Ascomycota) to feed on dead plant biomass.</title>
        <authorList>
            <consortium name="DOE Joint Genome Institute"/>
            <person name="Aerts A."/>
            <person name="Atanasova L."/>
            <person name="Chenthamara K."/>
            <person name="Zhang J."/>
            <person name="Grujic M."/>
            <person name="Henrissat B."/>
            <person name="Kuo A."/>
            <person name="Salamov A."/>
            <person name="Lipzen A."/>
            <person name="Labutti K."/>
            <person name="Barry K."/>
            <person name="Miao Y."/>
            <person name="Rahimi M.J."/>
            <person name="Shen Q."/>
            <person name="Grigoriev I.V."/>
            <person name="Kubicek C.P."/>
            <person name="Druzhinina I.S."/>
        </authorList>
    </citation>
    <scope>NUCLEOTIDE SEQUENCE [LARGE SCALE GENOMIC DNA]</scope>
    <source>
        <strain evidence="2 3">CBS 226.95</strain>
    </source>
</reference>
<name>A0A2T4AJK7_TRIHA</name>
<feature type="chain" id="PRO_5015653901" evidence="1">
    <location>
        <begin position="24"/>
        <end position="114"/>
    </location>
</feature>
<organism evidence="2 3">
    <name type="scientific">Trichoderma harzianum CBS 226.95</name>
    <dbReference type="NCBI Taxonomy" id="983964"/>
    <lineage>
        <taxon>Eukaryota</taxon>
        <taxon>Fungi</taxon>
        <taxon>Dikarya</taxon>
        <taxon>Ascomycota</taxon>
        <taxon>Pezizomycotina</taxon>
        <taxon>Sordariomycetes</taxon>
        <taxon>Hypocreomycetidae</taxon>
        <taxon>Hypocreales</taxon>
        <taxon>Hypocreaceae</taxon>
        <taxon>Trichoderma</taxon>
    </lineage>
</organism>
<feature type="signal peptide" evidence="1">
    <location>
        <begin position="1"/>
        <end position="23"/>
    </location>
</feature>
<evidence type="ECO:0000256" key="1">
    <source>
        <dbReference type="SAM" id="SignalP"/>
    </source>
</evidence>
<sequence length="114" mass="12808">MVPFLSCLVAVFAALPLAPPLHATWPKFRLDHAGCLPPIALLALLTNDETMFDPHHPYQLVERLSRHMAQAELPRGISSRHLLTPNTPATHRLASFRRSRPTPKLLSLRSYCIL</sequence>
<proteinExistence type="predicted"/>
<accession>A0A2T4AJK7</accession>
<dbReference type="AlphaFoldDB" id="A0A2T4AJK7"/>
<dbReference type="Proteomes" id="UP000241690">
    <property type="component" value="Unassembled WGS sequence"/>
</dbReference>
<keyword evidence="1" id="KW-0732">Signal</keyword>
<keyword evidence="3" id="KW-1185">Reference proteome</keyword>
<evidence type="ECO:0000313" key="2">
    <source>
        <dbReference type="EMBL" id="PTB57251.1"/>
    </source>
</evidence>
<evidence type="ECO:0000313" key="3">
    <source>
        <dbReference type="Proteomes" id="UP000241690"/>
    </source>
</evidence>
<gene>
    <name evidence="2" type="ORF">M431DRAFT_336190</name>
</gene>